<feature type="active site" description="Proton acceptor" evidence="5">
    <location>
        <position position="92"/>
    </location>
</feature>
<dbReference type="InterPro" id="IPR023296">
    <property type="entry name" value="Glyco_hydro_beta-prop_sf"/>
</dbReference>
<name>A0A379ZY17_9GAMM</name>
<accession>A0A379ZY17</accession>
<dbReference type="GO" id="GO:0005975">
    <property type="term" value="P:carbohydrate metabolic process"/>
    <property type="evidence" value="ECO:0007669"/>
    <property type="project" value="InterPro"/>
</dbReference>
<dbReference type="EMBL" id="UGYV01000001">
    <property type="protein sequence ID" value="SUI69645.1"/>
    <property type="molecule type" value="Genomic_DNA"/>
</dbReference>
<comment type="similarity">
    <text evidence="1 7">Belongs to the glycosyl hydrolase 43 family.</text>
</comment>
<dbReference type="PANTHER" id="PTHR43817:SF1">
    <property type="entry name" value="HYDROLASE, FAMILY 43, PUTATIVE (AFU_ORTHOLOGUE AFUA_3G01660)-RELATED"/>
    <property type="match status" value="1"/>
</dbReference>
<dbReference type="InterPro" id="IPR016828">
    <property type="entry name" value="Alpha-L-arabinofuranosidase"/>
</dbReference>
<dbReference type="PIRSF" id="PIRSF025414">
    <property type="entry name" value="Alpha-L-arabinofuranosidase"/>
    <property type="match status" value="1"/>
</dbReference>
<dbReference type="PANTHER" id="PTHR43817">
    <property type="entry name" value="GLYCOSYL HYDROLASE"/>
    <property type="match status" value="1"/>
</dbReference>
<evidence type="ECO:0000256" key="3">
    <source>
        <dbReference type="ARBA" id="ARBA00022801"/>
    </source>
</evidence>
<evidence type="ECO:0000256" key="4">
    <source>
        <dbReference type="ARBA" id="ARBA00023295"/>
    </source>
</evidence>
<dbReference type="EC" id="3.2.1.55" evidence="8"/>
<keyword evidence="4 7" id="KW-0326">Glycosidase</keyword>
<keyword evidence="2" id="KW-0732">Signal</keyword>
<proteinExistence type="inferred from homology"/>
<dbReference type="EMBL" id="UGYV01000007">
    <property type="protein sequence ID" value="SUJ14645.1"/>
    <property type="molecule type" value="Genomic_DNA"/>
</dbReference>
<dbReference type="InterPro" id="IPR006710">
    <property type="entry name" value="Glyco_hydro_43"/>
</dbReference>
<dbReference type="Proteomes" id="UP000255061">
    <property type="component" value="Unassembled WGS sequence"/>
</dbReference>
<dbReference type="Gene3D" id="2.115.10.20">
    <property type="entry name" value="Glycosyl hydrolase domain, family 43"/>
    <property type="match status" value="1"/>
</dbReference>
<evidence type="ECO:0000256" key="6">
    <source>
        <dbReference type="PIRSR" id="PIRSR606710-2"/>
    </source>
</evidence>
<evidence type="ECO:0000256" key="5">
    <source>
        <dbReference type="PIRSR" id="PIRSR606710-1"/>
    </source>
</evidence>
<protein>
    <submittedName>
        <fullName evidence="8">Alpha-N-arabinofuranosidase 2</fullName>
        <ecNumber evidence="8">3.2.1.55</ecNumber>
    </submittedName>
</protein>
<organism evidence="8 10">
    <name type="scientific">Shewanella morhuae</name>
    <dbReference type="NCBI Taxonomy" id="365591"/>
    <lineage>
        <taxon>Bacteria</taxon>
        <taxon>Pseudomonadati</taxon>
        <taxon>Pseudomonadota</taxon>
        <taxon>Gammaproteobacteria</taxon>
        <taxon>Alteromonadales</taxon>
        <taxon>Shewanellaceae</taxon>
        <taxon>Shewanella</taxon>
    </lineage>
</organism>
<evidence type="ECO:0000313" key="10">
    <source>
        <dbReference type="Proteomes" id="UP000255061"/>
    </source>
</evidence>
<dbReference type="GO" id="GO:0046556">
    <property type="term" value="F:alpha-L-arabinofuranosidase activity"/>
    <property type="evidence" value="ECO:0007669"/>
    <property type="project" value="UniProtKB-EC"/>
</dbReference>
<evidence type="ECO:0000313" key="8">
    <source>
        <dbReference type="EMBL" id="SUI69645.1"/>
    </source>
</evidence>
<dbReference type="Pfam" id="PF04616">
    <property type="entry name" value="Glyco_hydro_43"/>
    <property type="match status" value="1"/>
</dbReference>
<keyword evidence="3 7" id="KW-0378">Hydrolase</keyword>
<dbReference type="SUPFAM" id="SSF75005">
    <property type="entry name" value="Arabinanase/levansucrase/invertase"/>
    <property type="match status" value="1"/>
</dbReference>
<evidence type="ECO:0000256" key="1">
    <source>
        <dbReference type="ARBA" id="ARBA00009865"/>
    </source>
</evidence>
<feature type="active site" description="Proton donor" evidence="5">
    <location>
        <position position="268"/>
    </location>
</feature>
<gene>
    <name evidence="8" type="ORF">NCTC10736_01181</name>
    <name evidence="9" type="ORF">NCTC10736_04215</name>
</gene>
<sequence>MDANLAMDKLTLTICSSRLKFNHSGDKHGSASRIPLKPNRLSALALSMTLSVCMAAPANAVPVLELKPAVHHTTDSQHFVTQNAPFIARSADPWVIQADDGSYYFIASVPEFDRIELRHAATIQALGQAQPKIIWHKHESGPMSIDIWAPELHKIDGRWYIYYAASDKDLRFHNRMFVLGLNGDDPMAGEWQELGRLKTAHDAFSLDATSFQVGEQRYFIWAQQDEAKNYNTGLVIAKMVSPTQTSAQETIITEPLLDWERLGFKVNEGAAVLIKNGKVFVTYSASATDDRYAMGLLWADQTANLLDPKSWHKAPIPVFSSNPALKRFGPGHNSFVLAEDGKTELMFYHARNYLELQGTPLTDGNRHSYYRAISWSADGMPQFDNQLSDAQTLAK</sequence>
<dbReference type="AlphaFoldDB" id="A0A379ZY17"/>
<feature type="site" description="Important for catalytic activity, responsible for pKa modulation of the active site Glu and correct orientation of both the proton donor and substrate" evidence="6">
    <location>
        <position position="207"/>
    </location>
</feature>
<evidence type="ECO:0000256" key="7">
    <source>
        <dbReference type="RuleBase" id="RU361187"/>
    </source>
</evidence>
<reference evidence="8 10" key="1">
    <citation type="submission" date="2018-06" db="EMBL/GenBank/DDBJ databases">
        <authorList>
            <consortium name="Pathogen Informatics"/>
            <person name="Doyle S."/>
        </authorList>
    </citation>
    <scope>NUCLEOTIDE SEQUENCE [LARGE SCALE GENOMIC DNA]</scope>
    <source>
        <strain evidence="8 10">NCTC10736</strain>
    </source>
</reference>
<evidence type="ECO:0000313" key="9">
    <source>
        <dbReference type="EMBL" id="SUJ14645.1"/>
    </source>
</evidence>
<evidence type="ECO:0000256" key="2">
    <source>
        <dbReference type="ARBA" id="ARBA00022729"/>
    </source>
</evidence>